<keyword evidence="10 12" id="KW-0472">Membrane</keyword>
<keyword evidence="9 12" id="KW-1133">Transmembrane helix</keyword>
<accession>A0A7C5MZE1</accession>
<evidence type="ECO:0000256" key="10">
    <source>
        <dbReference type="ARBA" id="ARBA00023136"/>
    </source>
</evidence>
<gene>
    <name evidence="13" type="primary">lptF</name>
    <name evidence="13" type="ORF">ENJ98_02490</name>
</gene>
<comment type="similarity">
    <text evidence="3">Belongs to the LptF/LptG family.</text>
</comment>
<dbReference type="NCBIfam" id="TIGR04407">
    <property type="entry name" value="LptF_YjgP"/>
    <property type="match status" value="1"/>
</dbReference>
<feature type="transmembrane region" description="Helical" evidence="12">
    <location>
        <begin position="283"/>
        <end position="300"/>
    </location>
</feature>
<feature type="transmembrane region" description="Helical" evidence="12">
    <location>
        <begin position="252"/>
        <end position="271"/>
    </location>
</feature>
<dbReference type="PANTHER" id="PTHR33529:SF7">
    <property type="entry name" value="LIPOPOLYSACCHARIDE EXPORT SYSTEM PERMEASE PROTEIN LPTF"/>
    <property type="match status" value="1"/>
</dbReference>
<proteinExistence type="inferred from homology"/>
<evidence type="ECO:0000313" key="13">
    <source>
        <dbReference type="EMBL" id="HHH13080.1"/>
    </source>
</evidence>
<evidence type="ECO:0000256" key="8">
    <source>
        <dbReference type="ARBA" id="ARBA00022692"/>
    </source>
</evidence>
<evidence type="ECO:0000256" key="9">
    <source>
        <dbReference type="ARBA" id="ARBA00022989"/>
    </source>
</evidence>
<sequence>TLLVILVVLLMLILANALVKLLGQVAAGEMSLELMGIFFGVRVIKLVGFITPPAFFFAILWVLGQMYRNSEMVALNAAGIGILRLYRPFLLVSLLLALVTGAISLHLYPLAKAHANERVQRERTSVQLGGLKPGGFTEFNDGQFMVYVGDARGQEQLKDLFIRYDRNGRSGVVLAASSHIEQREDGRFLVLEKGYRYDGEPGAEGFSKGSFRQYGIRLPETRVSLQASSVELLPLPLLLAGDSLKLRTELQWRLAAPLSVFALMLVSVPLARSLPRQGVYGRLIVAVVFYAVYLNLLRLAQDWMRKGVLPDWMGIWWVPASAALVGLLLLYLDTPAVNSRWRRLLPRRS</sequence>
<feature type="transmembrane region" description="Helical" evidence="12">
    <location>
        <begin position="41"/>
        <end position="64"/>
    </location>
</feature>
<evidence type="ECO:0000256" key="4">
    <source>
        <dbReference type="ARBA" id="ARBA00014213"/>
    </source>
</evidence>
<feature type="non-terminal residue" evidence="13">
    <location>
        <position position="1"/>
    </location>
</feature>
<name>A0A7C5MZE1_9GAMM</name>
<dbReference type="PANTHER" id="PTHR33529">
    <property type="entry name" value="SLR0882 PROTEIN-RELATED"/>
    <property type="match status" value="1"/>
</dbReference>
<organism evidence="13">
    <name type="scientific">Thiolapillus brandeum</name>
    <dbReference type="NCBI Taxonomy" id="1076588"/>
    <lineage>
        <taxon>Bacteria</taxon>
        <taxon>Pseudomonadati</taxon>
        <taxon>Pseudomonadota</taxon>
        <taxon>Gammaproteobacteria</taxon>
        <taxon>Chromatiales</taxon>
        <taxon>Sedimenticolaceae</taxon>
        <taxon>Thiolapillus</taxon>
    </lineage>
</organism>
<feature type="transmembrane region" description="Helical" evidence="12">
    <location>
        <begin position="312"/>
        <end position="332"/>
    </location>
</feature>
<evidence type="ECO:0000256" key="7">
    <source>
        <dbReference type="ARBA" id="ARBA00022519"/>
    </source>
</evidence>
<comment type="function">
    <text evidence="1">Part of the ABC transporter complex LptBFG involved in the translocation of lipopolysaccharide (LPS) from the inner membrane to the outer membrane.</text>
</comment>
<evidence type="ECO:0000256" key="2">
    <source>
        <dbReference type="ARBA" id="ARBA00004429"/>
    </source>
</evidence>
<dbReference type="GO" id="GO:0055085">
    <property type="term" value="P:transmembrane transport"/>
    <property type="evidence" value="ECO:0007669"/>
    <property type="project" value="InterPro"/>
</dbReference>
<evidence type="ECO:0000256" key="3">
    <source>
        <dbReference type="ARBA" id="ARBA00007725"/>
    </source>
</evidence>
<reference evidence="13" key="1">
    <citation type="journal article" date="2020" name="mSystems">
        <title>Genome- and Community-Level Interaction Insights into Carbon Utilization and Element Cycling Functions of Hydrothermarchaeota in Hydrothermal Sediment.</title>
        <authorList>
            <person name="Zhou Z."/>
            <person name="Liu Y."/>
            <person name="Xu W."/>
            <person name="Pan J."/>
            <person name="Luo Z.H."/>
            <person name="Li M."/>
        </authorList>
    </citation>
    <scope>NUCLEOTIDE SEQUENCE [LARGE SCALE GENOMIC DNA]</scope>
    <source>
        <strain evidence="13">HyVt-535</strain>
    </source>
</reference>
<evidence type="ECO:0000256" key="5">
    <source>
        <dbReference type="ARBA" id="ARBA00022448"/>
    </source>
</evidence>
<dbReference type="InterPro" id="IPR005495">
    <property type="entry name" value="LptG/LptF_permease"/>
</dbReference>
<dbReference type="Pfam" id="PF03739">
    <property type="entry name" value="LptF_LptG"/>
    <property type="match status" value="1"/>
</dbReference>
<dbReference type="GO" id="GO:0015920">
    <property type="term" value="P:lipopolysaccharide transport"/>
    <property type="evidence" value="ECO:0007669"/>
    <property type="project" value="TreeGrafter"/>
</dbReference>
<keyword evidence="6" id="KW-1003">Cell membrane</keyword>
<dbReference type="AlphaFoldDB" id="A0A7C5MZE1"/>
<comment type="subunit">
    <text evidence="11">Component of the lipopolysaccharide transport and assembly complex. The LptBFG transporter is composed of two ATP-binding proteins (LptB) and two transmembrane proteins (LptF and LptG).</text>
</comment>
<evidence type="ECO:0000256" key="1">
    <source>
        <dbReference type="ARBA" id="ARBA00002265"/>
    </source>
</evidence>
<evidence type="ECO:0000256" key="12">
    <source>
        <dbReference type="SAM" id="Phobius"/>
    </source>
</evidence>
<dbReference type="Proteomes" id="UP000886100">
    <property type="component" value="Unassembled WGS sequence"/>
</dbReference>
<keyword evidence="8 12" id="KW-0812">Transmembrane</keyword>
<dbReference type="GO" id="GO:0043190">
    <property type="term" value="C:ATP-binding cassette (ABC) transporter complex"/>
    <property type="evidence" value="ECO:0007669"/>
    <property type="project" value="InterPro"/>
</dbReference>
<evidence type="ECO:0000256" key="11">
    <source>
        <dbReference type="ARBA" id="ARBA00026081"/>
    </source>
</evidence>
<keyword evidence="7" id="KW-0997">Cell inner membrane</keyword>
<keyword evidence="5" id="KW-0813">Transport</keyword>
<feature type="transmembrane region" description="Helical" evidence="12">
    <location>
        <begin position="85"/>
        <end position="108"/>
    </location>
</feature>
<dbReference type="InterPro" id="IPR030922">
    <property type="entry name" value="LptF"/>
</dbReference>
<dbReference type="EMBL" id="DROM01000153">
    <property type="protein sequence ID" value="HHH13080.1"/>
    <property type="molecule type" value="Genomic_DNA"/>
</dbReference>
<comment type="subcellular location">
    <subcellularLocation>
        <location evidence="2">Cell inner membrane</location>
        <topology evidence="2">Multi-pass membrane protein</topology>
    </subcellularLocation>
</comment>
<evidence type="ECO:0000256" key="6">
    <source>
        <dbReference type="ARBA" id="ARBA00022475"/>
    </source>
</evidence>
<protein>
    <recommendedName>
        <fullName evidence="4">Lipopolysaccharide export system permease protein LptF</fullName>
    </recommendedName>
</protein>
<comment type="caution">
    <text evidence="13">The sequence shown here is derived from an EMBL/GenBank/DDBJ whole genome shotgun (WGS) entry which is preliminary data.</text>
</comment>